<dbReference type="EMBL" id="JBBBZM010000149">
    <property type="protein sequence ID" value="KAL0632810.1"/>
    <property type="molecule type" value="Genomic_DNA"/>
</dbReference>
<sequence>MFRSIPRFSSVPRSLLVFPIARTFNRNARPNFNPLSLRTQPSPAHLYPRTLLVSKSLFSTTQLRSTSDAEKKAKFEAERQAALMQKLKVDPENVTSTSSVVPIFDHRPTNRPAPSDGPDVFHELKSDLRTFKETFEMKEVPKEMLYIGLGGLVPYVGTSLSTLYLAWDINYSADYGTGFLVSSDTAEHLLHILEPLQIGLGATILSFLGAVHWGLEMAEYGGRHPYQRYSLSILAPMLAWPTLMLPLDYALLAQFVGFTGMYFADSTATTKGWTPKWYMTYRFILTFVVGGCIMMTLIARGQIGDRVKGVKTPASYIQDLRYSQQENLQKKEEQGRRNVKKQETKPKKKETAVAAEDGNDVGDEGERKDKKDAGEEDDQEGGKNKAMADTGPGGAKPKNPVGTGEPPEPTSEKKVVKNPKPEAKENNPGATKTR</sequence>
<keyword evidence="2" id="KW-0812">Transmembrane</keyword>
<dbReference type="PANTHER" id="PTHR15887">
    <property type="entry name" value="TRANSMEMBRANE PROTEIN 69"/>
    <property type="match status" value="1"/>
</dbReference>
<protein>
    <recommendedName>
        <fullName evidence="5">Mitochondrial inner membrane protein 1</fullName>
    </recommendedName>
</protein>
<dbReference type="PANTHER" id="PTHR15887:SF1">
    <property type="entry name" value="TRANSMEMBRANE PROTEIN 69"/>
    <property type="match status" value="1"/>
</dbReference>
<gene>
    <name evidence="3" type="ORF">Q9L58_008289</name>
</gene>
<evidence type="ECO:0000313" key="3">
    <source>
        <dbReference type="EMBL" id="KAL0632810.1"/>
    </source>
</evidence>
<accession>A0ABR3GA69</accession>
<feature type="compositionally biased region" description="Basic and acidic residues" evidence="1">
    <location>
        <begin position="410"/>
        <end position="425"/>
    </location>
</feature>
<organism evidence="3 4">
    <name type="scientific">Discina gigas</name>
    <dbReference type="NCBI Taxonomy" id="1032678"/>
    <lineage>
        <taxon>Eukaryota</taxon>
        <taxon>Fungi</taxon>
        <taxon>Dikarya</taxon>
        <taxon>Ascomycota</taxon>
        <taxon>Pezizomycotina</taxon>
        <taxon>Pezizomycetes</taxon>
        <taxon>Pezizales</taxon>
        <taxon>Discinaceae</taxon>
        <taxon>Discina</taxon>
    </lineage>
</organism>
<name>A0ABR3GA69_9PEZI</name>
<keyword evidence="2" id="KW-1133">Transmembrane helix</keyword>
<dbReference type="Pfam" id="PF11911">
    <property type="entry name" value="DUF3429"/>
    <property type="match status" value="1"/>
</dbReference>
<keyword evidence="2" id="KW-0472">Membrane</keyword>
<comment type="caution">
    <text evidence="3">The sequence shown here is derived from an EMBL/GenBank/DDBJ whole genome shotgun (WGS) entry which is preliminary data.</text>
</comment>
<reference evidence="3 4" key="1">
    <citation type="submission" date="2024-02" db="EMBL/GenBank/DDBJ databases">
        <title>Discinaceae phylogenomics.</title>
        <authorList>
            <person name="Dirks A.C."/>
            <person name="James T.Y."/>
        </authorList>
    </citation>
    <scope>NUCLEOTIDE SEQUENCE [LARGE SCALE GENOMIC DNA]</scope>
    <source>
        <strain evidence="3 4">ACD0624</strain>
    </source>
</reference>
<feature type="compositionally biased region" description="Basic and acidic residues" evidence="1">
    <location>
        <begin position="364"/>
        <end position="373"/>
    </location>
</feature>
<feature type="compositionally biased region" description="Basic and acidic residues" evidence="1">
    <location>
        <begin position="328"/>
        <end position="351"/>
    </location>
</feature>
<dbReference type="InterPro" id="IPR021836">
    <property type="entry name" value="DUF3429"/>
</dbReference>
<feature type="transmembrane region" description="Helical" evidence="2">
    <location>
        <begin position="236"/>
        <end position="258"/>
    </location>
</feature>
<feature type="transmembrane region" description="Helical" evidence="2">
    <location>
        <begin position="196"/>
        <end position="215"/>
    </location>
</feature>
<evidence type="ECO:0008006" key="5">
    <source>
        <dbReference type="Google" id="ProtNLM"/>
    </source>
</evidence>
<proteinExistence type="predicted"/>
<evidence type="ECO:0000256" key="1">
    <source>
        <dbReference type="SAM" id="MobiDB-lite"/>
    </source>
</evidence>
<evidence type="ECO:0000313" key="4">
    <source>
        <dbReference type="Proteomes" id="UP001447188"/>
    </source>
</evidence>
<feature type="transmembrane region" description="Helical" evidence="2">
    <location>
        <begin position="145"/>
        <end position="167"/>
    </location>
</feature>
<feature type="region of interest" description="Disordered" evidence="1">
    <location>
        <begin position="327"/>
        <end position="434"/>
    </location>
</feature>
<keyword evidence="4" id="KW-1185">Reference proteome</keyword>
<evidence type="ECO:0000256" key="2">
    <source>
        <dbReference type="SAM" id="Phobius"/>
    </source>
</evidence>
<feature type="transmembrane region" description="Helical" evidence="2">
    <location>
        <begin position="278"/>
        <end position="299"/>
    </location>
</feature>
<dbReference type="Proteomes" id="UP001447188">
    <property type="component" value="Unassembled WGS sequence"/>
</dbReference>